<evidence type="ECO:0008006" key="4">
    <source>
        <dbReference type="Google" id="ProtNLM"/>
    </source>
</evidence>
<proteinExistence type="predicted"/>
<dbReference type="RefSeq" id="WP_344484824.1">
    <property type="nucleotide sequence ID" value="NZ_BAAAQF010000005.1"/>
</dbReference>
<keyword evidence="3" id="KW-1185">Reference proteome</keyword>
<evidence type="ECO:0000256" key="1">
    <source>
        <dbReference type="SAM" id="MobiDB-lite"/>
    </source>
</evidence>
<evidence type="ECO:0000313" key="2">
    <source>
        <dbReference type="EMBL" id="GAA1672585.1"/>
    </source>
</evidence>
<evidence type="ECO:0000313" key="3">
    <source>
        <dbReference type="Proteomes" id="UP001499851"/>
    </source>
</evidence>
<organism evidence="2 3">
    <name type="scientific">Glycomyces endophyticus</name>
    <dbReference type="NCBI Taxonomy" id="480996"/>
    <lineage>
        <taxon>Bacteria</taxon>
        <taxon>Bacillati</taxon>
        <taxon>Actinomycetota</taxon>
        <taxon>Actinomycetes</taxon>
        <taxon>Glycomycetales</taxon>
        <taxon>Glycomycetaceae</taxon>
        <taxon>Glycomyces</taxon>
    </lineage>
</organism>
<feature type="region of interest" description="Disordered" evidence="1">
    <location>
        <begin position="141"/>
        <end position="161"/>
    </location>
</feature>
<name>A0ABP4SNK0_9ACTN</name>
<feature type="compositionally biased region" description="Acidic residues" evidence="1">
    <location>
        <begin position="144"/>
        <end position="153"/>
    </location>
</feature>
<gene>
    <name evidence="2" type="ORF">GCM10009830_18460</name>
</gene>
<accession>A0ABP4SNK0</accession>
<protein>
    <recommendedName>
        <fullName evidence="4">DUF2267 domain-containing protein</fullName>
    </recommendedName>
</protein>
<reference evidence="3" key="1">
    <citation type="journal article" date="2019" name="Int. J. Syst. Evol. Microbiol.">
        <title>The Global Catalogue of Microorganisms (GCM) 10K type strain sequencing project: providing services to taxonomists for standard genome sequencing and annotation.</title>
        <authorList>
            <consortium name="The Broad Institute Genomics Platform"/>
            <consortium name="The Broad Institute Genome Sequencing Center for Infectious Disease"/>
            <person name="Wu L."/>
            <person name="Ma J."/>
        </authorList>
    </citation>
    <scope>NUCLEOTIDE SEQUENCE [LARGE SCALE GENOMIC DNA]</scope>
    <source>
        <strain evidence="3">JCM 16001</strain>
    </source>
</reference>
<dbReference type="Proteomes" id="UP001499851">
    <property type="component" value="Unassembled WGS sequence"/>
</dbReference>
<sequence>MNEPATFRAAVRAVAFGDGPTARRIHDELDEAAHERLFGFAIAVMSICIEHRFAGNADHDAFREFANEMREDFRDSDPPLKPLAVEVVLRGFAGEEHLLDEIPVMDQMNLRYPLIRKIVADSPALQAEFDDVLDQAERMLERWADDEEDDVDRPEEPWAPR</sequence>
<dbReference type="EMBL" id="BAAAQF010000005">
    <property type="protein sequence ID" value="GAA1672585.1"/>
    <property type="molecule type" value="Genomic_DNA"/>
</dbReference>
<comment type="caution">
    <text evidence="2">The sequence shown here is derived from an EMBL/GenBank/DDBJ whole genome shotgun (WGS) entry which is preliminary data.</text>
</comment>